<evidence type="ECO:0000259" key="8">
    <source>
        <dbReference type="PROSITE" id="PS51981"/>
    </source>
</evidence>
<comment type="subcellular location">
    <subcellularLocation>
        <location evidence="1">Cytoplasm</location>
    </subcellularLocation>
</comment>
<dbReference type="AlphaFoldDB" id="A0A6A6D9C7"/>
<evidence type="ECO:0000313" key="10">
    <source>
        <dbReference type="Proteomes" id="UP000800200"/>
    </source>
</evidence>
<keyword evidence="7" id="KW-0175">Coiled coil</keyword>
<dbReference type="Proteomes" id="UP000800200">
    <property type="component" value="Unassembled WGS sequence"/>
</dbReference>
<dbReference type="GO" id="GO:0004842">
    <property type="term" value="F:ubiquitin-protein transferase activity"/>
    <property type="evidence" value="ECO:0007669"/>
    <property type="project" value="InterPro"/>
</dbReference>
<dbReference type="GO" id="GO:0002376">
    <property type="term" value="P:immune system process"/>
    <property type="evidence" value="ECO:0007669"/>
    <property type="project" value="UniProtKB-KW"/>
</dbReference>
<keyword evidence="5" id="KW-0862">Zinc</keyword>
<protein>
    <submittedName>
        <fullName evidence="9">NFX1-type zinc finger-containing protein 1</fullName>
    </submittedName>
</protein>
<dbReference type="InterPro" id="IPR031248">
    <property type="entry name" value="RNF213"/>
</dbReference>
<evidence type="ECO:0000256" key="3">
    <source>
        <dbReference type="ARBA" id="ARBA00022723"/>
    </source>
</evidence>
<name>A0A6A6D9C7_9PEZI</name>
<keyword evidence="3" id="KW-0479">Metal-binding</keyword>
<evidence type="ECO:0000256" key="4">
    <source>
        <dbReference type="ARBA" id="ARBA00022771"/>
    </source>
</evidence>
<evidence type="ECO:0000256" key="5">
    <source>
        <dbReference type="ARBA" id="ARBA00022833"/>
    </source>
</evidence>
<keyword evidence="2" id="KW-0963">Cytoplasm</keyword>
<evidence type="ECO:0000256" key="1">
    <source>
        <dbReference type="ARBA" id="ARBA00004496"/>
    </source>
</evidence>
<dbReference type="OrthoDB" id="2423195at2759"/>
<reference evidence="9" key="1">
    <citation type="journal article" date="2020" name="Stud. Mycol.">
        <title>101 Dothideomycetes genomes: a test case for predicting lifestyles and emergence of pathogens.</title>
        <authorList>
            <person name="Haridas S."/>
            <person name="Albert R."/>
            <person name="Binder M."/>
            <person name="Bloem J."/>
            <person name="Labutti K."/>
            <person name="Salamov A."/>
            <person name="Andreopoulos B."/>
            <person name="Baker S."/>
            <person name="Barry K."/>
            <person name="Bills G."/>
            <person name="Bluhm B."/>
            <person name="Cannon C."/>
            <person name="Castanera R."/>
            <person name="Culley D."/>
            <person name="Daum C."/>
            <person name="Ezra D."/>
            <person name="Gonzalez J."/>
            <person name="Henrissat B."/>
            <person name="Kuo A."/>
            <person name="Liang C."/>
            <person name="Lipzen A."/>
            <person name="Lutzoni F."/>
            <person name="Magnuson J."/>
            <person name="Mondo S."/>
            <person name="Nolan M."/>
            <person name="Ohm R."/>
            <person name="Pangilinan J."/>
            <person name="Park H.-J."/>
            <person name="Ramirez L."/>
            <person name="Alfaro M."/>
            <person name="Sun H."/>
            <person name="Tritt A."/>
            <person name="Yoshinaga Y."/>
            <person name="Zwiers L.-H."/>
            <person name="Turgeon B."/>
            <person name="Goodwin S."/>
            <person name="Spatafora J."/>
            <person name="Crous P."/>
            <person name="Grigoriev I."/>
        </authorList>
    </citation>
    <scope>NUCLEOTIDE SEQUENCE</scope>
    <source>
        <strain evidence="9">CBS 207.26</strain>
    </source>
</reference>
<keyword evidence="10" id="KW-1185">Reference proteome</keyword>
<keyword evidence="4" id="KW-0863">Zinc-finger</keyword>
<evidence type="ECO:0000256" key="2">
    <source>
        <dbReference type="ARBA" id="ARBA00022490"/>
    </source>
</evidence>
<sequence>MKTYAEIDVNETPIIVLGCGHFFTTETLNGLIGMHDVYVTNKFSQQYVTQRYNRAINRAVINEMSKQFLINGRTELRGLENQVNRLEKEYEKSRSDVTRSIRLATNSNLAGLTTNISSFLRKVTDRHQPAQKLHEATVHATRANKSKSLDKALAFLSIWDTVPPVERDRRVMLGGQMVQIKAECIILKDKFSIAGALKSAFSAETAKLPSGSLNKLTKPFLQICATFIMDSNTESLPKLAVEASLYFARIAQLYQSSRLSDNSDKEKATEYVKEARELLEKALELCKQPFQNAEQLKKAAEESIKLLRREWYEAVTPEELATIKQAMVSGPRGIATHSGHWYNCVNGHPFAIGECGMPMEQARCPECGAPIGGSNHQAVAGVTRAMDMER</sequence>
<evidence type="ECO:0000256" key="6">
    <source>
        <dbReference type="ARBA" id="ARBA00022859"/>
    </source>
</evidence>
<dbReference type="PANTHER" id="PTHR22605">
    <property type="entry name" value="RZ-TYPE DOMAIN-CONTAINING PROTEIN"/>
    <property type="match status" value="1"/>
</dbReference>
<dbReference type="GO" id="GO:0005737">
    <property type="term" value="C:cytoplasm"/>
    <property type="evidence" value="ECO:0007669"/>
    <property type="project" value="UniProtKB-SubCell"/>
</dbReference>
<keyword evidence="6" id="KW-0391">Immunity</keyword>
<feature type="coiled-coil region" evidence="7">
    <location>
        <begin position="265"/>
        <end position="310"/>
    </location>
</feature>
<dbReference type="GO" id="GO:0016887">
    <property type="term" value="F:ATP hydrolysis activity"/>
    <property type="evidence" value="ECO:0007669"/>
    <property type="project" value="InterPro"/>
</dbReference>
<dbReference type="Pfam" id="PF20173">
    <property type="entry name" value="ZnF_RZ-type"/>
    <property type="match status" value="1"/>
</dbReference>
<dbReference type="PANTHER" id="PTHR22605:SF16">
    <property type="entry name" value="E3 UBIQUITIN-PROTEIN LIGASE RNF213"/>
    <property type="match status" value="1"/>
</dbReference>
<feature type="coiled-coil region" evidence="7">
    <location>
        <begin position="69"/>
        <end position="96"/>
    </location>
</feature>
<dbReference type="EMBL" id="ML994746">
    <property type="protein sequence ID" value="KAF2175098.1"/>
    <property type="molecule type" value="Genomic_DNA"/>
</dbReference>
<evidence type="ECO:0000256" key="7">
    <source>
        <dbReference type="SAM" id="Coils"/>
    </source>
</evidence>
<evidence type="ECO:0000313" key="9">
    <source>
        <dbReference type="EMBL" id="KAF2175098.1"/>
    </source>
</evidence>
<dbReference type="PROSITE" id="PS51981">
    <property type="entry name" value="ZF_RZ"/>
    <property type="match status" value="1"/>
</dbReference>
<feature type="domain" description="RZ-type" evidence="8">
    <location>
        <begin position="315"/>
        <end position="390"/>
    </location>
</feature>
<dbReference type="GO" id="GO:0008270">
    <property type="term" value="F:zinc ion binding"/>
    <property type="evidence" value="ECO:0007669"/>
    <property type="project" value="UniProtKB-KW"/>
</dbReference>
<gene>
    <name evidence="9" type="ORF">K469DRAFT_767142</name>
</gene>
<proteinExistence type="predicted"/>
<accession>A0A6A6D9C7</accession>
<organism evidence="9 10">
    <name type="scientific">Zopfia rhizophila CBS 207.26</name>
    <dbReference type="NCBI Taxonomy" id="1314779"/>
    <lineage>
        <taxon>Eukaryota</taxon>
        <taxon>Fungi</taxon>
        <taxon>Dikarya</taxon>
        <taxon>Ascomycota</taxon>
        <taxon>Pezizomycotina</taxon>
        <taxon>Dothideomycetes</taxon>
        <taxon>Dothideomycetes incertae sedis</taxon>
        <taxon>Zopfiaceae</taxon>
        <taxon>Zopfia</taxon>
    </lineage>
</organism>
<dbReference type="InterPro" id="IPR046439">
    <property type="entry name" value="ZF_RZ_dom"/>
</dbReference>